<dbReference type="AlphaFoldDB" id="X6N3Y5"/>
<proteinExistence type="predicted"/>
<dbReference type="OrthoDB" id="432528at2759"/>
<gene>
    <name evidence="1" type="ORF">RFI_16460</name>
</gene>
<keyword evidence="2" id="KW-1185">Reference proteome</keyword>
<reference evidence="1 2" key="1">
    <citation type="journal article" date="2013" name="Curr. Biol.">
        <title>The Genome of the Foraminiferan Reticulomyxa filosa.</title>
        <authorList>
            <person name="Glockner G."/>
            <person name="Hulsmann N."/>
            <person name="Schleicher M."/>
            <person name="Noegel A.A."/>
            <person name="Eichinger L."/>
            <person name="Gallinger C."/>
            <person name="Pawlowski J."/>
            <person name="Sierra R."/>
            <person name="Euteneuer U."/>
            <person name="Pillet L."/>
            <person name="Moustafa A."/>
            <person name="Platzer M."/>
            <person name="Groth M."/>
            <person name="Szafranski K."/>
            <person name="Schliwa M."/>
        </authorList>
    </citation>
    <scope>NUCLEOTIDE SEQUENCE [LARGE SCALE GENOMIC DNA]</scope>
</reference>
<evidence type="ECO:0008006" key="3">
    <source>
        <dbReference type="Google" id="ProtNLM"/>
    </source>
</evidence>
<comment type="caution">
    <text evidence="1">The sequence shown here is derived from an EMBL/GenBank/DDBJ whole genome shotgun (WGS) entry which is preliminary data.</text>
</comment>
<name>X6N3Y5_RETFI</name>
<dbReference type="InterPro" id="IPR015915">
    <property type="entry name" value="Kelch-typ_b-propeller"/>
</dbReference>
<dbReference type="SUPFAM" id="SSF50965">
    <property type="entry name" value="Galactose oxidase, central domain"/>
    <property type="match status" value="1"/>
</dbReference>
<evidence type="ECO:0000313" key="2">
    <source>
        <dbReference type="Proteomes" id="UP000023152"/>
    </source>
</evidence>
<evidence type="ECO:0000313" key="1">
    <source>
        <dbReference type="EMBL" id="ETO20756.1"/>
    </source>
</evidence>
<dbReference type="EMBL" id="ASPP01012286">
    <property type="protein sequence ID" value="ETO20756.1"/>
    <property type="molecule type" value="Genomic_DNA"/>
</dbReference>
<dbReference type="Proteomes" id="UP000023152">
    <property type="component" value="Unassembled WGS sequence"/>
</dbReference>
<sequence>MKERRAQMLLFEGSVGLGSQYRLNKGSRQQVAGTGSSSIQMWVPLPIPYSNAQCVSYKDEILICGGYKTRRVTPTTSGLKSTKRYCENEGEDGVTLLSFGGSGWMRRHVLLMHYESIWNELQLAPTTSTTSTTATNEQEQTPKYKKKRKNQWIKMDSMKMFAKEHDNWIGARALIGGKRRDLLFLTYFPDNIDVLNLNTYQRIRSDTLPINAEDHSISYHCFVPLKTNEFILIAYGVNLLIKYNESQNHFTFESLPLCPPLRPEGRGGLRNGDYGHAYINGHILLFGGPFVAIQSFNTTLLSWTRFQDSLPIALSGCTGVITQQGRCLHIISGKNDSFRELTAHFVIKDKRLIGVMCPCCV</sequence>
<accession>X6N3Y5</accession>
<protein>
    <recommendedName>
        <fullName evidence="3">Kelch motif family protein</fullName>
    </recommendedName>
</protein>
<dbReference type="Gene3D" id="2.120.10.80">
    <property type="entry name" value="Kelch-type beta propeller"/>
    <property type="match status" value="1"/>
</dbReference>
<organism evidence="1 2">
    <name type="scientific">Reticulomyxa filosa</name>
    <dbReference type="NCBI Taxonomy" id="46433"/>
    <lineage>
        <taxon>Eukaryota</taxon>
        <taxon>Sar</taxon>
        <taxon>Rhizaria</taxon>
        <taxon>Retaria</taxon>
        <taxon>Foraminifera</taxon>
        <taxon>Monothalamids</taxon>
        <taxon>Reticulomyxidae</taxon>
        <taxon>Reticulomyxa</taxon>
    </lineage>
</organism>
<dbReference type="InterPro" id="IPR011043">
    <property type="entry name" value="Gal_Oxase/kelch_b-propeller"/>
</dbReference>